<evidence type="ECO:0000313" key="13">
    <source>
        <dbReference type="EMBL" id="KJK43658.1"/>
    </source>
</evidence>
<evidence type="ECO:0000256" key="9">
    <source>
        <dbReference type="ARBA" id="ARBA00029829"/>
    </source>
</evidence>
<evidence type="ECO:0000256" key="4">
    <source>
        <dbReference type="ARBA" id="ARBA00022692"/>
    </source>
</evidence>
<keyword evidence="6" id="KW-0805">Transcription regulation</keyword>
<accession>A0A0F0GQG0</accession>
<evidence type="ECO:0000256" key="3">
    <source>
        <dbReference type="ARBA" id="ARBA00022475"/>
    </source>
</evidence>
<evidence type="ECO:0000256" key="8">
    <source>
        <dbReference type="ARBA" id="ARBA00023163"/>
    </source>
</evidence>
<evidence type="ECO:0000256" key="7">
    <source>
        <dbReference type="ARBA" id="ARBA00023136"/>
    </source>
</evidence>
<comment type="caution">
    <text evidence="13">The sequence shown here is derived from an EMBL/GenBank/DDBJ whole genome shotgun (WGS) entry which is preliminary data.</text>
</comment>
<feature type="domain" description="Anti-sigma K factor RskA C-terminal" evidence="11">
    <location>
        <begin position="103"/>
        <end position="245"/>
    </location>
</feature>
<dbReference type="PATRIC" id="fig|68170.10.peg.8317"/>
<dbReference type="GO" id="GO:0006417">
    <property type="term" value="P:regulation of translation"/>
    <property type="evidence" value="ECO:0007669"/>
    <property type="project" value="TreeGrafter"/>
</dbReference>
<dbReference type="RefSeq" id="WP_045315492.1">
    <property type="nucleotide sequence ID" value="NZ_JYJG01000279.1"/>
</dbReference>
<dbReference type="InterPro" id="IPR051474">
    <property type="entry name" value="Anti-sigma-K/W_factor"/>
</dbReference>
<keyword evidence="3" id="KW-1003">Cell membrane</keyword>
<dbReference type="PANTHER" id="PTHR37461">
    <property type="entry name" value="ANTI-SIGMA-K FACTOR RSKA"/>
    <property type="match status" value="1"/>
</dbReference>
<dbReference type="PANTHER" id="PTHR37461:SF1">
    <property type="entry name" value="ANTI-SIGMA-K FACTOR RSKA"/>
    <property type="match status" value="1"/>
</dbReference>
<dbReference type="InterPro" id="IPR041916">
    <property type="entry name" value="Anti_sigma_zinc_sf"/>
</dbReference>
<keyword evidence="5" id="KW-1133">Transmembrane helix</keyword>
<evidence type="ECO:0000259" key="12">
    <source>
        <dbReference type="Pfam" id="PF13490"/>
    </source>
</evidence>
<dbReference type="Gene3D" id="1.10.10.1320">
    <property type="entry name" value="Anti-sigma factor, zinc-finger domain"/>
    <property type="match status" value="1"/>
</dbReference>
<keyword evidence="4" id="KW-0812">Transmembrane</keyword>
<dbReference type="Pfam" id="PF13490">
    <property type="entry name" value="zf-HC2"/>
    <property type="match status" value="1"/>
</dbReference>
<evidence type="ECO:0000256" key="5">
    <source>
        <dbReference type="ARBA" id="ARBA00022989"/>
    </source>
</evidence>
<evidence type="ECO:0000256" key="10">
    <source>
        <dbReference type="ARBA" id="ARBA00030803"/>
    </source>
</evidence>
<dbReference type="OrthoDB" id="153510at2"/>
<dbReference type="Pfam" id="PF10099">
    <property type="entry name" value="RskA_C"/>
    <property type="match status" value="1"/>
</dbReference>
<evidence type="ECO:0000259" key="11">
    <source>
        <dbReference type="Pfam" id="PF10099"/>
    </source>
</evidence>
<keyword evidence="7" id="KW-0472">Membrane</keyword>
<name>A0A0F0GQG0_LENAE</name>
<evidence type="ECO:0000313" key="14">
    <source>
        <dbReference type="Proteomes" id="UP000033393"/>
    </source>
</evidence>
<dbReference type="EMBL" id="JYJG01000279">
    <property type="protein sequence ID" value="KJK43658.1"/>
    <property type="molecule type" value="Genomic_DNA"/>
</dbReference>
<dbReference type="Proteomes" id="UP000033393">
    <property type="component" value="Unassembled WGS sequence"/>
</dbReference>
<gene>
    <name evidence="13" type="ORF">UK23_32275</name>
</gene>
<evidence type="ECO:0000256" key="1">
    <source>
        <dbReference type="ARBA" id="ARBA00004167"/>
    </source>
</evidence>
<sequence>MSLIELHQLSGAWAMNALDDNENKAFEQHLRECESCAAEAAELRETAARLGAVTEHAPPPALRARVLAVAAQTRQLPPATPPSETRASAVLAERRWLKRLGVLAAAASVLAAVALGTQAVRSNNELSREVDALRQVTAEYNQLAALMSSPGATTVSRSVEHGGTGMAVYAPSQNKVLFLAGGLPQLPADRSYQLWVVAADGPQSAGVLPTGGKLPPMVMEALAGTEKLALTVEPRGGSKGPTTAPLVVLPLAV</sequence>
<feature type="domain" description="Putative zinc-finger" evidence="12">
    <location>
        <begin position="6"/>
        <end position="37"/>
    </location>
</feature>
<organism evidence="13 14">
    <name type="scientific">Lentzea aerocolonigenes</name>
    <name type="common">Lechevalieria aerocolonigenes</name>
    <name type="synonym">Saccharothrix aerocolonigenes</name>
    <dbReference type="NCBI Taxonomy" id="68170"/>
    <lineage>
        <taxon>Bacteria</taxon>
        <taxon>Bacillati</taxon>
        <taxon>Actinomycetota</taxon>
        <taxon>Actinomycetes</taxon>
        <taxon>Pseudonocardiales</taxon>
        <taxon>Pseudonocardiaceae</taxon>
        <taxon>Lentzea</taxon>
    </lineage>
</organism>
<evidence type="ECO:0000256" key="2">
    <source>
        <dbReference type="ARBA" id="ARBA00004236"/>
    </source>
</evidence>
<comment type="subcellular location">
    <subcellularLocation>
        <location evidence="2">Cell membrane</location>
    </subcellularLocation>
    <subcellularLocation>
        <location evidence="1">Membrane</location>
        <topology evidence="1">Single-pass membrane protein</topology>
    </subcellularLocation>
</comment>
<reference evidence="13 14" key="1">
    <citation type="submission" date="2015-02" db="EMBL/GenBank/DDBJ databases">
        <authorList>
            <person name="Ju K.-S."/>
            <person name="Doroghazi J.R."/>
            <person name="Metcalf W."/>
        </authorList>
    </citation>
    <scope>NUCLEOTIDE SEQUENCE [LARGE SCALE GENOMIC DNA]</scope>
    <source>
        <strain evidence="13 14">NRRL B-16140</strain>
    </source>
</reference>
<proteinExistence type="predicted"/>
<dbReference type="GO" id="GO:0016989">
    <property type="term" value="F:sigma factor antagonist activity"/>
    <property type="evidence" value="ECO:0007669"/>
    <property type="project" value="TreeGrafter"/>
</dbReference>
<dbReference type="GO" id="GO:0005886">
    <property type="term" value="C:plasma membrane"/>
    <property type="evidence" value="ECO:0007669"/>
    <property type="project" value="UniProtKB-SubCell"/>
</dbReference>
<dbReference type="AlphaFoldDB" id="A0A0F0GQG0"/>
<keyword evidence="8" id="KW-0804">Transcription</keyword>
<dbReference type="InterPro" id="IPR018764">
    <property type="entry name" value="RskA_C"/>
</dbReference>
<protein>
    <recommendedName>
        <fullName evidence="10">Regulator of SigK</fullName>
    </recommendedName>
    <alternativeName>
        <fullName evidence="9">Sigma-K anti-sigma factor RskA</fullName>
    </alternativeName>
</protein>
<evidence type="ECO:0000256" key="6">
    <source>
        <dbReference type="ARBA" id="ARBA00023015"/>
    </source>
</evidence>
<keyword evidence="14" id="KW-1185">Reference proteome</keyword>
<dbReference type="InterPro" id="IPR027383">
    <property type="entry name" value="Znf_put"/>
</dbReference>